<evidence type="ECO:0000313" key="1">
    <source>
        <dbReference type="EMBL" id="MDS1002040.1"/>
    </source>
</evidence>
<organism evidence="1 2">
    <name type="scientific">Clostridium sporogenes</name>
    <dbReference type="NCBI Taxonomy" id="1509"/>
    <lineage>
        <taxon>Bacteria</taxon>
        <taxon>Bacillati</taxon>
        <taxon>Bacillota</taxon>
        <taxon>Clostridia</taxon>
        <taxon>Eubacteriales</taxon>
        <taxon>Clostridiaceae</taxon>
        <taxon>Clostridium</taxon>
    </lineage>
</organism>
<name>A0AAE4FGX0_CLOSG</name>
<proteinExistence type="predicted"/>
<evidence type="ECO:0000313" key="2">
    <source>
        <dbReference type="Proteomes" id="UP001182303"/>
    </source>
</evidence>
<gene>
    <name evidence="1" type="ORF">P9J83_00790</name>
</gene>
<dbReference type="RefSeq" id="WP_310942601.1">
    <property type="nucleotide sequence ID" value="NZ_JARUIS010000001.1"/>
</dbReference>
<dbReference type="AlphaFoldDB" id="A0AAE4FGX0"/>
<dbReference type="Proteomes" id="UP001182303">
    <property type="component" value="Unassembled WGS sequence"/>
</dbReference>
<comment type="caution">
    <text evidence="1">The sequence shown here is derived from an EMBL/GenBank/DDBJ whole genome shotgun (WGS) entry which is preliminary data.</text>
</comment>
<protein>
    <submittedName>
        <fullName evidence="1">Uncharacterized protein</fullName>
    </submittedName>
</protein>
<accession>A0AAE4FGX0</accession>
<dbReference type="EMBL" id="JARUIS010000001">
    <property type="protein sequence ID" value="MDS1002040.1"/>
    <property type="molecule type" value="Genomic_DNA"/>
</dbReference>
<reference evidence="1" key="1">
    <citation type="submission" date="2023-04" db="EMBL/GenBank/DDBJ databases">
        <title>Assessment of the microbiological origin of a defect in Grana Padano cheese.</title>
        <authorList>
            <person name="Zago M."/>
            <person name="Rossetti L."/>
            <person name="Bonvini B."/>
            <person name="Carminati D."/>
            <person name="Giraffa G."/>
        </authorList>
    </citation>
    <scope>NUCLEOTIDE SEQUENCE</scope>
    <source>
        <strain evidence="1">4990</strain>
    </source>
</reference>
<sequence length="42" mass="4829">MLKIKDLHKKQKNTVIKDVDINIDKGSSISIECNNKNYKHCA</sequence>